<dbReference type="InterPro" id="IPR054416">
    <property type="entry name" value="GST_UstS-like_C"/>
</dbReference>
<dbReference type="STRING" id="796925.A0A137P1L2"/>
<dbReference type="Proteomes" id="UP000070444">
    <property type="component" value="Unassembled WGS sequence"/>
</dbReference>
<evidence type="ECO:0000259" key="1">
    <source>
        <dbReference type="PROSITE" id="PS50404"/>
    </source>
</evidence>
<dbReference type="GO" id="GO:0004364">
    <property type="term" value="F:glutathione transferase activity"/>
    <property type="evidence" value="ECO:0007669"/>
    <property type="project" value="TreeGrafter"/>
</dbReference>
<proteinExistence type="predicted"/>
<dbReference type="PANTHER" id="PTHR43968">
    <property type="match status" value="1"/>
</dbReference>
<dbReference type="AlphaFoldDB" id="A0A137P1L2"/>
<dbReference type="OrthoDB" id="4951845at2759"/>
<gene>
    <name evidence="2" type="ORF">CONCODRAFT_18711</name>
</gene>
<dbReference type="GO" id="GO:0045174">
    <property type="term" value="F:glutathione dehydrogenase (ascorbate) activity"/>
    <property type="evidence" value="ECO:0007669"/>
    <property type="project" value="TreeGrafter"/>
</dbReference>
<dbReference type="Gene3D" id="1.20.1050.10">
    <property type="match status" value="1"/>
</dbReference>
<dbReference type="InterPro" id="IPR050983">
    <property type="entry name" value="GST_Omega/HSP26"/>
</dbReference>
<reference evidence="2 3" key="1">
    <citation type="journal article" date="2015" name="Genome Biol. Evol.">
        <title>Phylogenomic analyses indicate that early fungi evolved digesting cell walls of algal ancestors of land plants.</title>
        <authorList>
            <person name="Chang Y."/>
            <person name="Wang S."/>
            <person name="Sekimoto S."/>
            <person name="Aerts A.L."/>
            <person name="Choi C."/>
            <person name="Clum A."/>
            <person name="LaButti K.M."/>
            <person name="Lindquist E.A."/>
            <person name="Yee Ngan C."/>
            <person name="Ohm R.A."/>
            <person name="Salamov A.A."/>
            <person name="Grigoriev I.V."/>
            <person name="Spatafora J.W."/>
            <person name="Berbee M.L."/>
        </authorList>
    </citation>
    <scope>NUCLEOTIDE SEQUENCE [LARGE SCALE GENOMIC DNA]</scope>
    <source>
        <strain evidence="2 3">NRRL 28638</strain>
    </source>
</reference>
<dbReference type="GO" id="GO:0005737">
    <property type="term" value="C:cytoplasm"/>
    <property type="evidence" value="ECO:0007669"/>
    <property type="project" value="TreeGrafter"/>
</dbReference>
<dbReference type="Pfam" id="PF13417">
    <property type="entry name" value="GST_N_3"/>
    <property type="match status" value="1"/>
</dbReference>
<protein>
    <recommendedName>
        <fullName evidence="1">GST N-terminal domain-containing protein</fullName>
    </recommendedName>
</protein>
<dbReference type="Gene3D" id="3.40.30.10">
    <property type="entry name" value="Glutaredoxin"/>
    <property type="match status" value="1"/>
</dbReference>
<sequence>MVKAYELVENTKGVSMSPYVILSQVLLKHKNIEFETVPLTFVEVGPTIKKLTNNEWDLVPAIQFDNGDIAYDSLNIASYLDEKYPSNPILAGSQKSSKLIKEYLEKNSVNHFKLIVLEVYKNCDEINAKYWKDGREKILGQTIEEFATNPKLTVKQFIENTSDLVGVLESQDFLDGDKPAINDYTLISHFQNLKTIAPSAYEAVILNHPNPALMAWVSRMHALFDNFLRDRKTL</sequence>
<dbReference type="InterPro" id="IPR036249">
    <property type="entry name" value="Thioredoxin-like_sf"/>
</dbReference>
<dbReference type="SUPFAM" id="SSF47616">
    <property type="entry name" value="GST C-terminal domain-like"/>
    <property type="match status" value="1"/>
</dbReference>
<dbReference type="PANTHER" id="PTHR43968:SF6">
    <property type="entry name" value="GLUTATHIONE S-TRANSFERASE OMEGA"/>
    <property type="match status" value="1"/>
</dbReference>
<dbReference type="Pfam" id="PF22041">
    <property type="entry name" value="GST_C_7"/>
    <property type="match status" value="1"/>
</dbReference>
<keyword evidence="3" id="KW-1185">Reference proteome</keyword>
<dbReference type="SUPFAM" id="SSF52833">
    <property type="entry name" value="Thioredoxin-like"/>
    <property type="match status" value="1"/>
</dbReference>
<name>A0A137P1L2_CONC2</name>
<accession>A0A137P1L2</accession>
<organism evidence="2 3">
    <name type="scientific">Conidiobolus coronatus (strain ATCC 28846 / CBS 209.66 / NRRL 28638)</name>
    <name type="common">Delacroixia coronata</name>
    <dbReference type="NCBI Taxonomy" id="796925"/>
    <lineage>
        <taxon>Eukaryota</taxon>
        <taxon>Fungi</taxon>
        <taxon>Fungi incertae sedis</taxon>
        <taxon>Zoopagomycota</taxon>
        <taxon>Entomophthoromycotina</taxon>
        <taxon>Entomophthoromycetes</taxon>
        <taxon>Entomophthorales</taxon>
        <taxon>Ancylistaceae</taxon>
        <taxon>Conidiobolus</taxon>
    </lineage>
</organism>
<dbReference type="InterPro" id="IPR036282">
    <property type="entry name" value="Glutathione-S-Trfase_C_sf"/>
</dbReference>
<feature type="domain" description="GST N-terminal" evidence="1">
    <location>
        <begin position="7"/>
        <end position="88"/>
    </location>
</feature>
<evidence type="ECO:0000313" key="2">
    <source>
        <dbReference type="EMBL" id="KXN68927.1"/>
    </source>
</evidence>
<dbReference type="PROSITE" id="PS50404">
    <property type="entry name" value="GST_NTER"/>
    <property type="match status" value="1"/>
</dbReference>
<dbReference type="InterPro" id="IPR004045">
    <property type="entry name" value="Glutathione_S-Trfase_N"/>
</dbReference>
<evidence type="ECO:0000313" key="3">
    <source>
        <dbReference type="Proteomes" id="UP000070444"/>
    </source>
</evidence>
<dbReference type="GO" id="GO:0006749">
    <property type="term" value="P:glutathione metabolic process"/>
    <property type="evidence" value="ECO:0007669"/>
    <property type="project" value="TreeGrafter"/>
</dbReference>
<dbReference type="EMBL" id="KQ964555">
    <property type="protein sequence ID" value="KXN68927.1"/>
    <property type="molecule type" value="Genomic_DNA"/>
</dbReference>